<dbReference type="InterPro" id="IPR002104">
    <property type="entry name" value="Integrase_catalytic"/>
</dbReference>
<proteinExistence type="predicted"/>
<keyword evidence="4" id="KW-1185">Reference proteome</keyword>
<dbReference type="Proteomes" id="UP001322481">
    <property type="component" value="Chromosome"/>
</dbReference>
<evidence type="ECO:0000313" key="3">
    <source>
        <dbReference type="EMBL" id="WQB96934.1"/>
    </source>
</evidence>
<keyword evidence="1" id="KW-0233">DNA recombination</keyword>
<name>A0ABZ0VHK4_9HYPH</name>
<protein>
    <submittedName>
        <fullName evidence="3">Tyrosine-type recombinase/integrase</fullName>
    </submittedName>
</protein>
<sequence length="142" mass="15656">MLTDAEIDELLSSFDQTFPSRLRAYAMVRCLIDLGLRSSEVVKLQLDDINWAGGTIKLVGTKSRRADALPLPSATGAAIAAYLHEERPATSNRAIFVRQNRLRPRASNARYWPATEDVDGCEPASTFSATAWPADFCALARR</sequence>
<dbReference type="InterPro" id="IPR013762">
    <property type="entry name" value="Integrase-like_cat_sf"/>
</dbReference>
<dbReference type="Gene3D" id="1.10.443.10">
    <property type="entry name" value="Intergrase catalytic core"/>
    <property type="match status" value="1"/>
</dbReference>
<dbReference type="Pfam" id="PF00589">
    <property type="entry name" value="Phage_integrase"/>
    <property type="match status" value="1"/>
</dbReference>
<dbReference type="PROSITE" id="PS51898">
    <property type="entry name" value="TYR_RECOMBINASE"/>
    <property type="match status" value="1"/>
</dbReference>
<dbReference type="SUPFAM" id="SSF56349">
    <property type="entry name" value="DNA breaking-rejoining enzymes"/>
    <property type="match status" value="1"/>
</dbReference>
<evidence type="ECO:0000256" key="1">
    <source>
        <dbReference type="ARBA" id="ARBA00023172"/>
    </source>
</evidence>
<organism evidence="3 4">
    <name type="scientific">Mesorhizobium huakuii</name>
    <dbReference type="NCBI Taxonomy" id="28104"/>
    <lineage>
        <taxon>Bacteria</taxon>
        <taxon>Pseudomonadati</taxon>
        <taxon>Pseudomonadota</taxon>
        <taxon>Alphaproteobacteria</taxon>
        <taxon>Hyphomicrobiales</taxon>
        <taxon>Phyllobacteriaceae</taxon>
        <taxon>Mesorhizobium</taxon>
    </lineage>
</organism>
<dbReference type="EMBL" id="CP139858">
    <property type="protein sequence ID" value="WQB96934.1"/>
    <property type="molecule type" value="Genomic_DNA"/>
</dbReference>
<accession>A0ABZ0VHK4</accession>
<dbReference type="InterPro" id="IPR011010">
    <property type="entry name" value="DNA_brk_join_enz"/>
</dbReference>
<gene>
    <name evidence="3" type="ORF">U0R22_001020</name>
</gene>
<feature type="domain" description="Tyr recombinase" evidence="2">
    <location>
        <begin position="1"/>
        <end position="142"/>
    </location>
</feature>
<reference evidence="3 4" key="1">
    <citation type="submission" date="2023-11" db="EMBL/GenBank/DDBJ databases">
        <authorList>
            <person name="Panchal A.K."/>
            <person name="Meaney J.S."/>
            <person name="Karas B.J."/>
            <person name="diCenzo G.C."/>
        </authorList>
    </citation>
    <scope>NUCLEOTIDE SEQUENCE [LARGE SCALE GENOMIC DNA]</scope>
    <source>
        <strain evidence="3 4">NZP2235</strain>
    </source>
</reference>
<evidence type="ECO:0000313" key="4">
    <source>
        <dbReference type="Proteomes" id="UP001322481"/>
    </source>
</evidence>
<evidence type="ECO:0000259" key="2">
    <source>
        <dbReference type="PROSITE" id="PS51898"/>
    </source>
</evidence>